<keyword evidence="13" id="KW-1185">Reference proteome</keyword>
<evidence type="ECO:0000256" key="1">
    <source>
        <dbReference type="ARBA" id="ARBA00004651"/>
    </source>
</evidence>
<dbReference type="InterPro" id="IPR003137">
    <property type="entry name" value="PA_domain"/>
</dbReference>
<feature type="transmembrane region" description="Helical" evidence="9">
    <location>
        <begin position="504"/>
        <end position="523"/>
    </location>
</feature>
<dbReference type="Pfam" id="PF02225">
    <property type="entry name" value="PA"/>
    <property type="match status" value="1"/>
</dbReference>
<evidence type="ECO:0000313" key="12">
    <source>
        <dbReference type="EMBL" id="GMH75337.1"/>
    </source>
</evidence>
<feature type="transmembrane region" description="Helical" evidence="9">
    <location>
        <begin position="466"/>
        <end position="492"/>
    </location>
</feature>
<gene>
    <name evidence="12" type="ORF">TrLO_g6511</name>
</gene>
<dbReference type="GO" id="GO:0016763">
    <property type="term" value="F:pentosyltransferase activity"/>
    <property type="evidence" value="ECO:0007669"/>
    <property type="project" value="TreeGrafter"/>
</dbReference>
<organism evidence="12 13">
    <name type="scientific">Triparma laevis f. longispina</name>
    <dbReference type="NCBI Taxonomy" id="1714387"/>
    <lineage>
        <taxon>Eukaryota</taxon>
        <taxon>Sar</taxon>
        <taxon>Stramenopiles</taxon>
        <taxon>Ochrophyta</taxon>
        <taxon>Bolidophyceae</taxon>
        <taxon>Parmales</taxon>
        <taxon>Triparmaceae</taxon>
        <taxon>Triparma</taxon>
    </lineage>
</organism>
<feature type="chain" id="PRO_5040872396" description="PA domain-containing protein" evidence="10">
    <location>
        <begin position="21"/>
        <end position="706"/>
    </location>
</feature>
<feature type="transmembrane region" description="Helical" evidence="9">
    <location>
        <begin position="612"/>
        <end position="632"/>
    </location>
</feature>
<feature type="transmembrane region" description="Helical" evidence="9">
    <location>
        <begin position="639"/>
        <end position="657"/>
    </location>
</feature>
<name>A0A9W7ATQ9_9STRA</name>
<evidence type="ECO:0000259" key="11">
    <source>
        <dbReference type="Pfam" id="PF02225"/>
    </source>
</evidence>
<evidence type="ECO:0000256" key="10">
    <source>
        <dbReference type="SAM" id="SignalP"/>
    </source>
</evidence>
<accession>A0A9W7ATQ9</accession>
<keyword evidence="10" id="KW-0732">Signal</keyword>
<feature type="transmembrane region" description="Helical" evidence="9">
    <location>
        <begin position="584"/>
        <end position="606"/>
    </location>
</feature>
<dbReference type="Proteomes" id="UP001165122">
    <property type="component" value="Unassembled WGS sequence"/>
</dbReference>
<comment type="caution">
    <text evidence="12">The sequence shown here is derived from an EMBL/GenBank/DDBJ whole genome shotgun (WGS) entry which is preliminary data.</text>
</comment>
<dbReference type="GO" id="GO:0005886">
    <property type="term" value="C:plasma membrane"/>
    <property type="evidence" value="ECO:0007669"/>
    <property type="project" value="UniProtKB-SubCell"/>
</dbReference>
<feature type="transmembrane region" description="Helical" evidence="9">
    <location>
        <begin position="556"/>
        <end position="577"/>
    </location>
</feature>
<feature type="signal peptide" evidence="10">
    <location>
        <begin position="1"/>
        <end position="20"/>
    </location>
</feature>
<dbReference type="AlphaFoldDB" id="A0A9W7ATQ9"/>
<dbReference type="PANTHER" id="PTHR33908">
    <property type="entry name" value="MANNOSYLTRANSFERASE YKCB-RELATED"/>
    <property type="match status" value="1"/>
</dbReference>
<evidence type="ECO:0000256" key="9">
    <source>
        <dbReference type="SAM" id="Phobius"/>
    </source>
</evidence>
<dbReference type="InterPro" id="IPR046450">
    <property type="entry name" value="PA_dom_sf"/>
</dbReference>
<keyword evidence="3" id="KW-0328">Glycosyltransferase</keyword>
<feature type="domain" description="PA" evidence="11">
    <location>
        <begin position="102"/>
        <end position="167"/>
    </location>
</feature>
<proteinExistence type="predicted"/>
<dbReference type="Gene3D" id="3.50.30.30">
    <property type="match status" value="1"/>
</dbReference>
<reference evidence="13" key="1">
    <citation type="journal article" date="2023" name="Commun. Biol.">
        <title>Genome analysis of Parmales, the sister group of diatoms, reveals the evolutionary specialization of diatoms from phago-mixotrophs to photoautotrophs.</title>
        <authorList>
            <person name="Ban H."/>
            <person name="Sato S."/>
            <person name="Yoshikawa S."/>
            <person name="Yamada K."/>
            <person name="Nakamura Y."/>
            <person name="Ichinomiya M."/>
            <person name="Sato N."/>
            <person name="Blanc-Mathieu R."/>
            <person name="Endo H."/>
            <person name="Kuwata A."/>
            <person name="Ogata H."/>
        </authorList>
    </citation>
    <scope>NUCLEOTIDE SEQUENCE [LARGE SCALE GENOMIC DNA]</scope>
    <source>
        <strain evidence="13">NIES 3700</strain>
    </source>
</reference>
<sequence length="706" mass="75880">MGLPPGALFVLLLALTSTSGKKIEKLEEAEGVRCCLAAPEEATHPSGSARKIALSNDGFCFEVPCSGAEFGSYPNSLTKPIYVFEGDACPHRTSSPSLRASPPPQHVVFVRRGGCSFVEKVLYLQELGAVAVIIGNPPEAADQQTNKMGGDESGGLASLVSIPSAFVPGLVSQFVLEAKTSLTMSLFSPEAWATITSSSSDESCPEKDSHHPAPPAPTTATTTSYAIVSMLLLAVAAFRGPRSLVALTAIYVLGFQLRWAPTLRPGAEGIDYNDDAQALVFDQFDHVESDERVFKFLADGFVRSVDEMRKPSPPPPPPFLTALFKYYHLQRHSSISTPIPVFSLLGLARENYGDVALFHHPPLFSMASAMYQHLSGSEIGYPSLSVVLSLTPPLTIVVFGDFRNDAVSMEYAVLSLILMPTAAFCSQKFWSDNLLTALVWLSTCFAIRGASKNSKYTLFTFSLSGLFFGLAMLVKITALGILPGLLYAFLAVALNRGPILATKCAFCALVFPVLAYSSWIMYYTSVTNSNALNAMWPSSDMISNSEFMANSGSYQWHFYVSLIFKLWPVAVAAPFSLKSLSPTVVICWLLVASFVVPFTLIGTRGGLYQSRHILPCVPALACLVGIGVSNLGGKYASPIAVLLAVGAANTVFGVIYAPPLNADLTSTVWDVATRMDHAPSLLNPKGSEEALQIRNILQHYGVMATD</sequence>
<evidence type="ECO:0000313" key="13">
    <source>
        <dbReference type="Proteomes" id="UP001165122"/>
    </source>
</evidence>
<dbReference type="OrthoDB" id="8062037at2759"/>
<dbReference type="GO" id="GO:0008610">
    <property type="term" value="P:lipid biosynthetic process"/>
    <property type="evidence" value="ECO:0007669"/>
    <property type="project" value="UniProtKB-ARBA"/>
</dbReference>
<keyword evidence="5 9" id="KW-0812">Transmembrane</keyword>
<evidence type="ECO:0000256" key="3">
    <source>
        <dbReference type="ARBA" id="ARBA00022676"/>
    </source>
</evidence>
<evidence type="ECO:0000256" key="6">
    <source>
        <dbReference type="ARBA" id="ARBA00022989"/>
    </source>
</evidence>
<evidence type="ECO:0000256" key="2">
    <source>
        <dbReference type="ARBA" id="ARBA00022475"/>
    </source>
</evidence>
<evidence type="ECO:0000256" key="4">
    <source>
        <dbReference type="ARBA" id="ARBA00022679"/>
    </source>
</evidence>
<protein>
    <recommendedName>
        <fullName evidence="11">PA domain-containing protein</fullName>
    </recommendedName>
</protein>
<dbReference type="SUPFAM" id="SSF52025">
    <property type="entry name" value="PA domain"/>
    <property type="match status" value="1"/>
</dbReference>
<evidence type="ECO:0000256" key="8">
    <source>
        <dbReference type="SAM" id="MobiDB-lite"/>
    </source>
</evidence>
<comment type="subcellular location">
    <subcellularLocation>
        <location evidence="1">Cell membrane</location>
        <topology evidence="1">Multi-pass membrane protein</topology>
    </subcellularLocation>
</comment>
<dbReference type="PANTHER" id="PTHR33908:SF11">
    <property type="entry name" value="MEMBRANE PROTEIN"/>
    <property type="match status" value="1"/>
</dbReference>
<keyword evidence="6 9" id="KW-1133">Transmembrane helix</keyword>
<keyword evidence="2" id="KW-1003">Cell membrane</keyword>
<evidence type="ECO:0000256" key="7">
    <source>
        <dbReference type="ARBA" id="ARBA00023136"/>
    </source>
</evidence>
<feature type="region of interest" description="Disordered" evidence="8">
    <location>
        <begin position="197"/>
        <end position="219"/>
    </location>
</feature>
<keyword evidence="7 9" id="KW-0472">Membrane</keyword>
<keyword evidence="4" id="KW-0808">Transferase</keyword>
<evidence type="ECO:0000256" key="5">
    <source>
        <dbReference type="ARBA" id="ARBA00022692"/>
    </source>
</evidence>
<dbReference type="EMBL" id="BRXW01000719">
    <property type="protein sequence ID" value="GMH75337.1"/>
    <property type="molecule type" value="Genomic_DNA"/>
</dbReference>
<dbReference type="InterPro" id="IPR050297">
    <property type="entry name" value="LipidA_mod_glycosyltrf_83"/>
</dbReference>